<dbReference type="RefSeq" id="WP_266122349.1">
    <property type="nucleotide sequence ID" value="NZ_JAJHNU010000001.1"/>
</dbReference>
<reference evidence="1" key="1">
    <citation type="submission" date="2021-11" db="EMBL/GenBank/DDBJ databases">
        <title>Draft genome sequence of Alcaligenes endophyticus type strain CCUG 75668T.</title>
        <authorList>
            <person name="Salva-Serra F."/>
            <person name="Duran R.E."/>
            <person name="Seeger M."/>
            <person name="Moore E.R.B."/>
            <person name="Jaen-Luchoro D."/>
        </authorList>
    </citation>
    <scope>NUCLEOTIDE SEQUENCE</scope>
    <source>
        <strain evidence="1">CCUG 75668</strain>
    </source>
</reference>
<evidence type="ECO:0000313" key="2">
    <source>
        <dbReference type="Proteomes" id="UP001168613"/>
    </source>
</evidence>
<protein>
    <submittedName>
        <fullName evidence="1">Uncharacterized protein</fullName>
    </submittedName>
</protein>
<keyword evidence="2" id="KW-1185">Reference proteome</keyword>
<comment type="caution">
    <text evidence="1">The sequence shown here is derived from an EMBL/GenBank/DDBJ whole genome shotgun (WGS) entry which is preliminary data.</text>
</comment>
<accession>A0ABT8EGB2</accession>
<sequence length="199" mass="22796">MIVVLLTVYLSKKYKRFSIPLFVVPASLLGMAFLFFGPMLNAAFLNQFGSTASAVITSSRQTSSRLNEQYIWAYEVLVQTAQGEDVISGFDTMSASIWPLRNQILIPPEGERFIVKHIASFPKNLVILSDESEYGRRRLLREEIGPIDQARQRYKASPSNAEFKEQYIELLRQFITRHEGGQDLLTIQSFKKELKQLEQ</sequence>
<proteinExistence type="predicted"/>
<dbReference type="Proteomes" id="UP001168613">
    <property type="component" value="Unassembled WGS sequence"/>
</dbReference>
<gene>
    <name evidence="1" type="ORF">LMS43_03400</name>
</gene>
<organism evidence="1 2">
    <name type="scientific">Alcaligenes endophyticus</name>
    <dbReference type="NCBI Taxonomy" id="1929088"/>
    <lineage>
        <taxon>Bacteria</taxon>
        <taxon>Pseudomonadati</taxon>
        <taxon>Pseudomonadota</taxon>
        <taxon>Betaproteobacteria</taxon>
        <taxon>Burkholderiales</taxon>
        <taxon>Alcaligenaceae</taxon>
        <taxon>Alcaligenes</taxon>
    </lineage>
</organism>
<evidence type="ECO:0000313" key="1">
    <source>
        <dbReference type="EMBL" id="MDN4120331.1"/>
    </source>
</evidence>
<name>A0ABT8EGB2_9BURK</name>
<dbReference type="EMBL" id="JAJHNU010000001">
    <property type="protein sequence ID" value="MDN4120331.1"/>
    <property type="molecule type" value="Genomic_DNA"/>
</dbReference>